<keyword evidence="1" id="KW-0863">Zinc-finger</keyword>
<dbReference type="EMBL" id="CADCXW020000017">
    <property type="protein sequence ID" value="CAD1551302.1"/>
    <property type="molecule type" value="Genomic_DNA"/>
</dbReference>
<dbReference type="GO" id="GO:0003676">
    <property type="term" value="F:nucleic acid binding"/>
    <property type="evidence" value="ECO:0007669"/>
    <property type="project" value="InterPro"/>
</dbReference>
<feature type="compositionally biased region" description="Basic and acidic residues" evidence="2">
    <location>
        <begin position="136"/>
        <end position="147"/>
    </location>
</feature>
<gene>
    <name evidence="4" type="ORF">BBRV_LOCUS52376</name>
</gene>
<accession>A0A6V7JIF6</accession>
<dbReference type="InterPro" id="IPR036875">
    <property type="entry name" value="Znf_CCHC_sf"/>
</dbReference>
<dbReference type="AlphaFoldDB" id="A0A6V7JIF6"/>
<keyword evidence="1" id="KW-0862">Zinc</keyword>
<evidence type="ECO:0000256" key="2">
    <source>
        <dbReference type="SAM" id="MobiDB-lite"/>
    </source>
</evidence>
<dbReference type="GO" id="GO:0008270">
    <property type="term" value="F:zinc ion binding"/>
    <property type="evidence" value="ECO:0007669"/>
    <property type="project" value="UniProtKB-KW"/>
</dbReference>
<organism evidence="4">
    <name type="scientific">Bracon brevicornis</name>
    <dbReference type="NCBI Taxonomy" id="1563983"/>
    <lineage>
        <taxon>Eukaryota</taxon>
        <taxon>Metazoa</taxon>
        <taxon>Ecdysozoa</taxon>
        <taxon>Arthropoda</taxon>
        <taxon>Hexapoda</taxon>
        <taxon>Insecta</taxon>
        <taxon>Pterygota</taxon>
        <taxon>Neoptera</taxon>
        <taxon>Endopterygota</taxon>
        <taxon>Hymenoptera</taxon>
        <taxon>Apocrita</taxon>
        <taxon>Ichneumonoidea</taxon>
        <taxon>Braconidae</taxon>
        <taxon>Braconinae</taxon>
        <taxon>Bracon</taxon>
    </lineage>
</organism>
<evidence type="ECO:0000256" key="1">
    <source>
        <dbReference type="PROSITE-ProRule" id="PRU00047"/>
    </source>
</evidence>
<feature type="domain" description="CCHC-type" evidence="3">
    <location>
        <begin position="376"/>
        <end position="389"/>
    </location>
</feature>
<feature type="compositionally biased region" description="Acidic residues" evidence="2">
    <location>
        <begin position="156"/>
        <end position="168"/>
    </location>
</feature>
<feature type="region of interest" description="Disordered" evidence="2">
    <location>
        <begin position="122"/>
        <end position="189"/>
    </location>
</feature>
<dbReference type="PROSITE" id="PS50158">
    <property type="entry name" value="ZF_CCHC"/>
    <property type="match status" value="1"/>
</dbReference>
<name>A0A6V7JIF6_9HYME</name>
<dbReference type="InterPro" id="IPR001878">
    <property type="entry name" value="Znf_CCHC"/>
</dbReference>
<keyword evidence="1" id="KW-0479">Metal-binding</keyword>
<protein>
    <recommendedName>
        <fullName evidence="3">CCHC-type domain-containing protein</fullName>
    </recommendedName>
</protein>
<dbReference type="SUPFAM" id="SSF57756">
    <property type="entry name" value="Retrovirus zinc finger-like domains"/>
    <property type="match status" value="1"/>
</dbReference>
<feature type="compositionally biased region" description="Basic and acidic residues" evidence="2">
    <location>
        <begin position="171"/>
        <end position="188"/>
    </location>
</feature>
<evidence type="ECO:0000313" key="4">
    <source>
        <dbReference type="EMBL" id="CAD1551302.1"/>
    </source>
</evidence>
<sequence>MSGSEGVGEKVFRVPSAMFAVPNGDHVRRWKDTFELLGQQVSNLTRLVNEKKNIGGKIRAAAEAAEETFERLRKLDEKVTVVSLHKESVGAQTTPSLMRRRAEPITPQGPEEAEYTKRKLVTPPLGGTRKVKKAKCRIEKSSGKAQKDVSAMEVVDTPEEAREEEEWQDVVPRKKTQERNQPARRERPSALILKPNGSATYADIVSRVKKEAALAQVGEAVEEVRKTKDGKALSILKKHAADKVAEYSSVISDALAEEAAVTSGKAQQDLLEVTKLDSTVSTEVIFDALQTSLGEGNKIQPEEVISIRMAFGGTSKVLLKLPLRIRNVLLGKQTIRAGWSNGRVREALKPLKCFKCWDYGHIGSKCTSEVDRSKLCMKCCREGHKAADCSAQHPHCILCQANGKKDMQGTKNYPVFLKAKRALAQKGH</sequence>
<evidence type="ECO:0000259" key="3">
    <source>
        <dbReference type="PROSITE" id="PS50158"/>
    </source>
</evidence>
<dbReference type="SMART" id="SM00343">
    <property type="entry name" value="ZnF_C2HC"/>
    <property type="match status" value="2"/>
</dbReference>
<reference evidence="4" key="1">
    <citation type="submission" date="2020-07" db="EMBL/GenBank/DDBJ databases">
        <authorList>
            <person name="Ferguson B K."/>
        </authorList>
    </citation>
    <scope>NUCLEOTIDE SEQUENCE</scope>
    <source>
        <strain evidence="4">L06</strain>
    </source>
</reference>
<proteinExistence type="predicted"/>
<dbReference type="Gene3D" id="4.10.60.10">
    <property type="entry name" value="Zinc finger, CCHC-type"/>
    <property type="match status" value="1"/>
</dbReference>